<dbReference type="STRING" id="642492.Clole_0837"/>
<gene>
    <name evidence="1" type="ordered locus">Clole_0837</name>
</gene>
<reference evidence="1 2" key="1">
    <citation type="journal article" date="2011" name="J. Bacteriol.">
        <title>Complete genome sequence of the cellulose-degrading bacterium Cellulosilyticum lentocellum.</title>
        <authorList>
            <consortium name="US DOE Joint Genome Institute"/>
            <person name="Miller D.A."/>
            <person name="Suen G."/>
            <person name="Bruce D."/>
            <person name="Copeland A."/>
            <person name="Cheng J.F."/>
            <person name="Detter C."/>
            <person name="Goodwin L.A."/>
            <person name="Han C.S."/>
            <person name="Hauser L.J."/>
            <person name="Land M.L."/>
            <person name="Lapidus A."/>
            <person name="Lucas S."/>
            <person name="Meincke L."/>
            <person name="Pitluck S."/>
            <person name="Tapia R."/>
            <person name="Teshima H."/>
            <person name="Woyke T."/>
            <person name="Fox B.G."/>
            <person name="Angert E.R."/>
            <person name="Currie C.R."/>
        </authorList>
    </citation>
    <scope>NUCLEOTIDE SEQUENCE [LARGE SCALE GENOMIC DNA]</scope>
    <source>
        <strain evidence="2">ATCC 49066 / DSM 5427 / NCIMB 11756 / RHM5</strain>
    </source>
</reference>
<evidence type="ECO:0000313" key="2">
    <source>
        <dbReference type="Proteomes" id="UP000008467"/>
    </source>
</evidence>
<dbReference type="EMBL" id="CP002582">
    <property type="protein sequence ID" value="ADZ82570.1"/>
    <property type="molecule type" value="Genomic_DNA"/>
</dbReference>
<dbReference type="Proteomes" id="UP000008467">
    <property type="component" value="Chromosome"/>
</dbReference>
<dbReference type="HOGENOM" id="CLU_835997_0_0_9"/>
<name>F2JQ22_CELLD</name>
<dbReference type="RefSeq" id="WP_013655871.1">
    <property type="nucleotide sequence ID" value="NC_015275.1"/>
</dbReference>
<organism evidence="1 2">
    <name type="scientific">Cellulosilyticum lentocellum (strain ATCC 49066 / DSM 5427 / NCIMB 11756 / RHM5)</name>
    <name type="common">Clostridium lentocellum</name>
    <dbReference type="NCBI Taxonomy" id="642492"/>
    <lineage>
        <taxon>Bacteria</taxon>
        <taxon>Bacillati</taxon>
        <taxon>Bacillota</taxon>
        <taxon>Clostridia</taxon>
        <taxon>Lachnospirales</taxon>
        <taxon>Cellulosilyticaceae</taxon>
        <taxon>Cellulosilyticum</taxon>
    </lineage>
</organism>
<protein>
    <submittedName>
        <fullName evidence="1">Uncharacterized protein</fullName>
    </submittedName>
</protein>
<evidence type="ECO:0000313" key="1">
    <source>
        <dbReference type="EMBL" id="ADZ82570.1"/>
    </source>
</evidence>
<accession>F2JQ22</accession>
<dbReference type="AlphaFoldDB" id="F2JQ22"/>
<dbReference type="KEGG" id="cle:Clole_0837"/>
<keyword evidence="2" id="KW-1185">Reference proteome</keyword>
<proteinExistence type="predicted"/>
<sequence length="332" mass="37215">MEVNTPWGTAETTSASYKLGRNHGLSVGAITGGVNPMPITKNVFNITPCCLVDSEALVSTEYNIPVTYIYPWDYVKKLDWQNALVDMINKTGFNCEASEWQSGTYKIVGIKIPICNNQRYIHIGLLNDTSYQTNETKDYVPRYYLKYQLRDASGNLIKDYIQASYSLPVVNSNLQFYSSTVAHGKIKLFHFKPNTSSEIFRLLDIDQLFSLSNGSYLDLDGAAVTLSNPTLICGPINDTNYVTNKVISFVSPDVEYAENIKLYHTTFNNGTILEDVYVPLMSLYGKSNPFILVDVNTFEYYYCVHFNGGIGSTIGINSFKVLGKSDIKYSFG</sequence>